<sequence length="154" mass="17178">MQYEKTKGFSLLELMIAVAIVGILASFAYPAYQAHIDRTNIELSISEITLISGKLETFFITQGSYPPNLNNLNLPADVLRDPWDNPYEYLNISTTQGNGQLRKNKDQVPINTDYDLYSKGKDGRTASPLTSALSQDDIVRGRNGSYIGLAKDYH</sequence>
<feature type="transmembrane region" description="Helical" evidence="2">
    <location>
        <begin position="12"/>
        <end position="32"/>
    </location>
</feature>
<dbReference type="GO" id="GO:0015628">
    <property type="term" value="P:protein secretion by the type II secretion system"/>
    <property type="evidence" value="ECO:0007669"/>
    <property type="project" value="InterPro"/>
</dbReference>
<evidence type="ECO:0000313" key="3">
    <source>
        <dbReference type="EMBL" id="QEQ96561.1"/>
    </source>
</evidence>
<dbReference type="KEGG" id="ncu:F0U83_07475"/>
<name>A0A5P1RBC5_9GAMM</name>
<gene>
    <name evidence="3" type="ORF">F0U83_07475</name>
</gene>
<dbReference type="PROSITE" id="PS00409">
    <property type="entry name" value="PROKAR_NTER_METHYL"/>
    <property type="match status" value="1"/>
</dbReference>
<dbReference type="InterPro" id="IPR012902">
    <property type="entry name" value="N_methyl_site"/>
</dbReference>
<organism evidence="3 4">
    <name type="scientific">Neptunomonas concharum</name>
    <dbReference type="NCBI Taxonomy" id="1031538"/>
    <lineage>
        <taxon>Bacteria</taxon>
        <taxon>Pseudomonadati</taxon>
        <taxon>Pseudomonadota</taxon>
        <taxon>Gammaproteobacteria</taxon>
        <taxon>Oceanospirillales</taxon>
        <taxon>Oceanospirillaceae</taxon>
        <taxon>Neptunomonas</taxon>
    </lineage>
</organism>
<dbReference type="Pfam" id="PF07963">
    <property type="entry name" value="N_methyl"/>
    <property type="match status" value="1"/>
</dbReference>
<keyword evidence="1" id="KW-0488">Methylation</keyword>
<accession>A0A5P1RBC5</accession>
<dbReference type="Proteomes" id="UP000324760">
    <property type="component" value="Chromosome"/>
</dbReference>
<evidence type="ECO:0000256" key="2">
    <source>
        <dbReference type="SAM" id="Phobius"/>
    </source>
</evidence>
<dbReference type="PRINTS" id="PR00813">
    <property type="entry name" value="BCTERIALGSPG"/>
</dbReference>
<dbReference type="InterPro" id="IPR045584">
    <property type="entry name" value="Pilin-like"/>
</dbReference>
<protein>
    <submittedName>
        <fullName evidence="3">Prepilin-type N-terminal cleavage/methylation domain-containing protein</fullName>
    </submittedName>
</protein>
<dbReference type="InterPro" id="IPR000983">
    <property type="entry name" value="Bac_GSPG_pilin"/>
</dbReference>
<reference evidence="3 4" key="1">
    <citation type="journal article" date="2019" name="Biochem. Eng. J.">
        <title>Metabolic engineering of the marine bacteria Neptunomonas concharum for the production of acetoin and meso-2,3-butanediol from acetate.</title>
        <authorList>
            <person name="Li W."/>
            <person name="Pu N."/>
            <person name="Liu C.-X."/>
            <person name="Yuan Q.-P."/>
            <person name="Li Z.-J."/>
        </authorList>
    </citation>
    <scope>NUCLEOTIDE SEQUENCE [LARGE SCALE GENOMIC DNA]</scope>
    <source>
        <strain evidence="3 4">JCM17730</strain>
    </source>
</reference>
<keyword evidence="4" id="KW-1185">Reference proteome</keyword>
<keyword evidence="2" id="KW-0812">Transmembrane</keyword>
<keyword evidence="2" id="KW-0472">Membrane</keyword>
<evidence type="ECO:0000313" key="4">
    <source>
        <dbReference type="Proteomes" id="UP000324760"/>
    </source>
</evidence>
<evidence type="ECO:0000256" key="1">
    <source>
        <dbReference type="ARBA" id="ARBA00022481"/>
    </source>
</evidence>
<dbReference type="RefSeq" id="WP_138987173.1">
    <property type="nucleotide sequence ID" value="NZ_CP043869.1"/>
</dbReference>
<dbReference type="Gene3D" id="3.30.700.10">
    <property type="entry name" value="Glycoprotein, Type 4 Pilin"/>
    <property type="match status" value="1"/>
</dbReference>
<proteinExistence type="predicted"/>
<dbReference type="NCBIfam" id="TIGR02532">
    <property type="entry name" value="IV_pilin_GFxxxE"/>
    <property type="match status" value="1"/>
</dbReference>
<keyword evidence="2" id="KW-1133">Transmembrane helix</keyword>
<dbReference type="OrthoDB" id="5296638at2"/>
<dbReference type="AlphaFoldDB" id="A0A5P1RBC5"/>
<dbReference type="EMBL" id="CP043869">
    <property type="protein sequence ID" value="QEQ96561.1"/>
    <property type="molecule type" value="Genomic_DNA"/>
</dbReference>
<dbReference type="SUPFAM" id="SSF54523">
    <property type="entry name" value="Pili subunits"/>
    <property type="match status" value="1"/>
</dbReference>
<dbReference type="GO" id="GO:0015627">
    <property type="term" value="C:type II protein secretion system complex"/>
    <property type="evidence" value="ECO:0007669"/>
    <property type="project" value="InterPro"/>
</dbReference>